<dbReference type="OrthoDB" id="6750714at2759"/>
<dbReference type="PANTHER" id="PTHR24366">
    <property type="entry name" value="IG(IMMUNOGLOBULIN) AND LRR(LEUCINE RICH REPEAT) DOMAINS"/>
    <property type="match status" value="1"/>
</dbReference>
<dbReference type="AlphaFoldDB" id="A0A482W8G9"/>
<evidence type="ECO:0000256" key="2">
    <source>
        <dbReference type="ARBA" id="ARBA00022737"/>
    </source>
</evidence>
<evidence type="ECO:0000313" key="4">
    <source>
        <dbReference type="EMBL" id="RZC41265.1"/>
    </source>
</evidence>
<dbReference type="Pfam" id="PF13306">
    <property type="entry name" value="LRR_5"/>
    <property type="match status" value="1"/>
</dbReference>
<reference evidence="4 5" key="1">
    <citation type="submission" date="2017-03" db="EMBL/GenBank/DDBJ databases">
        <title>Genome of the blue death feigning beetle - Asbolus verrucosus.</title>
        <authorList>
            <person name="Rider S.D."/>
        </authorList>
    </citation>
    <scope>NUCLEOTIDE SEQUENCE [LARGE SCALE GENOMIC DNA]</scope>
    <source>
        <strain evidence="4">Butters</strain>
        <tissue evidence="4">Head and leg muscle</tissue>
    </source>
</reference>
<keyword evidence="1" id="KW-0433">Leucine-rich repeat</keyword>
<dbReference type="Gene3D" id="3.80.10.10">
    <property type="entry name" value="Ribonuclease Inhibitor"/>
    <property type="match status" value="2"/>
</dbReference>
<dbReference type="STRING" id="1661398.A0A482W8G9"/>
<dbReference type="EMBL" id="QDEB01018863">
    <property type="protein sequence ID" value="RZC41265.1"/>
    <property type="molecule type" value="Genomic_DNA"/>
</dbReference>
<accession>A0A482W8G9</accession>
<protein>
    <submittedName>
        <fullName evidence="4">LRR 8 domain containing protein</fullName>
    </submittedName>
</protein>
<evidence type="ECO:0000313" key="5">
    <source>
        <dbReference type="Proteomes" id="UP000292052"/>
    </source>
</evidence>
<dbReference type="SMART" id="SM00365">
    <property type="entry name" value="LRR_SD22"/>
    <property type="match status" value="3"/>
</dbReference>
<keyword evidence="2" id="KW-0677">Repeat</keyword>
<name>A0A482W8G9_ASBVE</name>
<dbReference type="PANTHER" id="PTHR24366:SF96">
    <property type="entry name" value="LEUCINE RICH REPEAT CONTAINING 53"/>
    <property type="match status" value="1"/>
</dbReference>
<evidence type="ECO:0000256" key="1">
    <source>
        <dbReference type="ARBA" id="ARBA00022614"/>
    </source>
</evidence>
<organism evidence="4 5">
    <name type="scientific">Asbolus verrucosus</name>
    <name type="common">Desert ironclad beetle</name>
    <dbReference type="NCBI Taxonomy" id="1661398"/>
    <lineage>
        <taxon>Eukaryota</taxon>
        <taxon>Metazoa</taxon>
        <taxon>Ecdysozoa</taxon>
        <taxon>Arthropoda</taxon>
        <taxon>Hexapoda</taxon>
        <taxon>Insecta</taxon>
        <taxon>Pterygota</taxon>
        <taxon>Neoptera</taxon>
        <taxon>Endopterygota</taxon>
        <taxon>Coleoptera</taxon>
        <taxon>Polyphaga</taxon>
        <taxon>Cucujiformia</taxon>
        <taxon>Tenebrionidae</taxon>
        <taxon>Pimeliinae</taxon>
        <taxon>Asbolus</taxon>
    </lineage>
</organism>
<dbReference type="InterPro" id="IPR003591">
    <property type="entry name" value="Leu-rich_rpt_typical-subtyp"/>
</dbReference>
<feature type="signal peptide" evidence="3">
    <location>
        <begin position="1"/>
        <end position="16"/>
    </location>
</feature>
<dbReference type="FunFam" id="3.80.10.10:FF:000732">
    <property type="entry name" value="GD11101"/>
    <property type="match status" value="1"/>
</dbReference>
<dbReference type="Proteomes" id="UP000292052">
    <property type="component" value="Unassembled WGS sequence"/>
</dbReference>
<sequence>MKTAFVALFLIFSTHCCEYNGQNDETKCNSLEFEKGKTVSLKKYGNKLDLSLIRGPIYSDTFPLLPGIKEMTLRSSNISDIEPGFFNSFPNLETLTIKINHGFPNITTGVFKGCCPKLNTFRIYDNNFRYFDNQVFKTMNKLEYLWIEKQNLGPLEANYFSGLSNLKKVRLQHCQIKRIDQNAFDDLTNLIRLDLPTNQVEKIQPGTFKNLKKLEELQLSGNSIRNFTGGEFNGLTNLKRLELVGNKINSLNVEKILENLPKLERIGIKLTLFECDRAKSLVEKIQENNIEIKNVNEVLSDSCQKDYSKET</sequence>
<dbReference type="InterPro" id="IPR001611">
    <property type="entry name" value="Leu-rich_rpt"/>
</dbReference>
<dbReference type="InterPro" id="IPR032675">
    <property type="entry name" value="LRR_dom_sf"/>
</dbReference>
<gene>
    <name evidence="4" type="ORF">BDFB_010307</name>
</gene>
<dbReference type="Pfam" id="PF13855">
    <property type="entry name" value="LRR_8"/>
    <property type="match status" value="1"/>
</dbReference>
<proteinExistence type="predicted"/>
<dbReference type="SUPFAM" id="SSF52058">
    <property type="entry name" value="L domain-like"/>
    <property type="match status" value="1"/>
</dbReference>
<dbReference type="SMART" id="SM00369">
    <property type="entry name" value="LRR_TYP"/>
    <property type="match status" value="5"/>
</dbReference>
<feature type="chain" id="PRO_5019716311" evidence="3">
    <location>
        <begin position="17"/>
        <end position="311"/>
    </location>
</feature>
<comment type="caution">
    <text evidence="4">The sequence shown here is derived from an EMBL/GenBank/DDBJ whole genome shotgun (WGS) entry which is preliminary data.</text>
</comment>
<keyword evidence="5" id="KW-1185">Reference proteome</keyword>
<dbReference type="InterPro" id="IPR026906">
    <property type="entry name" value="LRR_5"/>
</dbReference>
<keyword evidence="3" id="KW-0732">Signal</keyword>
<evidence type="ECO:0000256" key="3">
    <source>
        <dbReference type="SAM" id="SignalP"/>
    </source>
</evidence>